<feature type="region of interest" description="Disordered" evidence="1">
    <location>
        <begin position="43"/>
        <end position="63"/>
    </location>
</feature>
<dbReference type="Proteomes" id="UP000837857">
    <property type="component" value="Chromosome 15"/>
</dbReference>
<evidence type="ECO:0000313" key="2">
    <source>
        <dbReference type="EMBL" id="CAH2043464.1"/>
    </source>
</evidence>
<dbReference type="EMBL" id="OW152827">
    <property type="protein sequence ID" value="CAH2043464.1"/>
    <property type="molecule type" value="Genomic_DNA"/>
</dbReference>
<sequence>MNTCLVHVLWGMRWEGADRVRVRCARGTGSVAACVAVVRRGATEPAGSRRLPRPAPPPPPPSQKLSILGNSLYLVMVTSRCPNDRHVHENNVAPVPS</sequence>
<reference evidence="2" key="1">
    <citation type="submission" date="2022-03" db="EMBL/GenBank/DDBJ databases">
        <authorList>
            <person name="Martin H S."/>
        </authorList>
    </citation>
    <scope>NUCLEOTIDE SEQUENCE</scope>
</reference>
<proteinExistence type="predicted"/>
<protein>
    <submittedName>
        <fullName evidence="2">Uncharacterized protein</fullName>
    </submittedName>
</protein>
<feature type="non-terminal residue" evidence="2">
    <location>
        <position position="97"/>
    </location>
</feature>
<accession>A0ABN8I1N8</accession>
<evidence type="ECO:0000256" key="1">
    <source>
        <dbReference type="SAM" id="MobiDB-lite"/>
    </source>
</evidence>
<feature type="compositionally biased region" description="Pro residues" evidence="1">
    <location>
        <begin position="53"/>
        <end position="62"/>
    </location>
</feature>
<organism evidence="2 3">
    <name type="scientific">Iphiclides podalirius</name>
    <name type="common">scarce swallowtail</name>
    <dbReference type="NCBI Taxonomy" id="110791"/>
    <lineage>
        <taxon>Eukaryota</taxon>
        <taxon>Metazoa</taxon>
        <taxon>Ecdysozoa</taxon>
        <taxon>Arthropoda</taxon>
        <taxon>Hexapoda</taxon>
        <taxon>Insecta</taxon>
        <taxon>Pterygota</taxon>
        <taxon>Neoptera</taxon>
        <taxon>Endopterygota</taxon>
        <taxon>Lepidoptera</taxon>
        <taxon>Glossata</taxon>
        <taxon>Ditrysia</taxon>
        <taxon>Papilionoidea</taxon>
        <taxon>Papilionidae</taxon>
        <taxon>Papilioninae</taxon>
        <taxon>Iphiclides</taxon>
    </lineage>
</organism>
<name>A0ABN8I1N8_9NEOP</name>
<evidence type="ECO:0000313" key="3">
    <source>
        <dbReference type="Proteomes" id="UP000837857"/>
    </source>
</evidence>
<gene>
    <name evidence="2" type="ORF">IPOD504_LOCUS4304</name>
</gene>
<keyword evidence="3" id="KW-1185">Reference proteome</keyword>